<name>A0A6N4RAD1_BLAVI</name>
<dbReference type="PANTHER" id="PTHR43861:SF1">
    <property type="entry name" value="TRANS-ACONITATE 2-METHYLTRANSFERASE"/>
    <property type="match status" value="1"/>
</dbReference>
<proteinExistence type="predicted"/>
<dbReference type="PANTHER" id="PTHR43861">
    <property type="entry name" value="TRANS-ACONITATE 2-METHYLTRANSFERASE-RELATED"/>
    <property type="match status" value="1"/>
</dbReference>
<dbReference type="SUPFAM" id="SSF53335">
    <property type="entry name" value="S-adenosyl-L-methionine-dependent methyltransferases"/>
    <property type="match status" value="1"/>
</dbReference>
<evidence type="ECO:0000259" key="3">
    <source>
        <dbReference type="Pfam" id="PF13649"/>
    </source>
</evidence>
<evidence type="ECO:0000256" key="1">
    <source>
        <dbReference type="ARBA" id="ARBA00022603"/>
    </source>
</evidence>
<dbReference type="InterPro" id="IPR041698">
    <property type="entry name" value="Methyltransf_25"/>
</dbReference>
<dbReference type="GO" id="GO:0032259">
    <property type="term" value="P:methylation"/>
    <property type="evidence" value="ECO:0007669"/>
    <property type="project" value="UniProtKB-KW"/>
</dbReference>
<reference evidence="4 5" key="1">
    <citation type="journal article" date="2017" name="Nat. Commun.">
        <title>In situ click chemistry generation of cyclooxygenase-2 inhibitors.</title>
        <authorList>
            <person name="Bhardwaj A."/>
            <person name="Kaur J."/>
            <person name="Wuest M."/>
            <person name="Wuest F."/>
        </authorList>
    </citation>
    <scope>NUCLEOTIDE SEQUENCE [LARGE SCALE GENOMIC DNA]</scope>
    <source>
        <strain evidence="4">S2_018_000_R2_106</strain>
    </source>
</reference>
<dbReference type="Gene3D" id="3.40.50.150">
    <property type="entry name" value="Vaccinia Virus protein VP39"/>
    <property type="match status" value="1"/>
</dbReference>
<dbReference type="GO" id="GO:0008168">
    <property type="term" value="F:methyltransferase activity"/>
    <property type="evidence" value="ECO:0007669"/>
    <property type="project" value="UniProtKB-KW"/>
</dbReference>
<dbReference type="CDD" id="cd02440">
    <property type="entry name" value="AdoMet_MTases"/>
    <property type="match status" value="1"/>
</dbReference>
<feature type="domain" description="Methyltransferase" evidence="3">
    <location>
        <begin position="51"/>
        <end position="142"/>
    </location>
</feature>
<keyword evidence="2 4" id="KW-0808">Transferase</keyword>
<dbReference type="Proteomes" id="UP000320948">
    <property type="component" value="Unassembled WGS sequence"/>
</dbReference>
<comment type="caution">
    <text evidence="4">The sequence shown here is derived from an EMBL/GenBank/DDBJ whole genome shotgun (WGS) entry which is preliminary data.</text>
</comment>
<evidence type="ECO:0000313" key="5">
    <source>
        <dbReference type="Proteomes" id="UP000320948"/>
    </source>
</evidence>
<evidence type="ECO:0000313" key="4">
    <source>
        <dbReference type="EMBL" id="TKW60649.1"/>
    </source>
</evidence>
<dbReference type="AlphaFoldDB" id="A0A6N4RAD1"/>
<gene>
    <name evidence="4" type="ORF">DI628_07050</name>
</gene>
<evidence type="ECO:0000256" key="2">
    <source>
        <dbReference type="ARBA" id="ARBA00022679"/>
    </source>
</evidence>
<sequence length="210" mass="23032">MAGDIFDQTVASYRDERGAAGFVAKEMRNSENRNASCYALLETLDLQGRRVLDIGCGFGRDVAEFRRRGADAYGCDVSPPLLAQAVREVGPYFSEYDLRSDEALPFGDGFDVVWACAVLVHVPRMELRTFVKKIHTGLVIGGIAVLISKQGEGEEVSRNLGKDLPRVMVFYRAEEVAAAWQALGGTVERAMPDLSVTTYGDAMFGVVLRK</sequence>
<dbReference type="Pfam" id="PF13649">
    <property type="entry name" value="Methyltransf_25"/>
    <property type="match status" value="1"/>
</dbReference>
<keyword evidence="1 4" id="KW-0489">Methyltransferase</keyword>
<organism evidence="4 5">
    <name type="scientific">Blastochloris viridis</name>
    <name type="common">Rhodopseudomonas viridis</name>
    <dbReference type="NCBI Taxonomy" id="1079"/>
    <lineage>
        <taxon>Bacteria</taxon>
        <taxon>Pseudomonadati</taxon>
        <taxon>Pseudomonadota</taxon>
        <taxon>Alphaproteobacteria</taxon>
        <taxon>Hyphomicrobiales</taxon>
        <taxon>Blastochloridaceae</taxon>
        <taxon>Blastochloris</taxon>
    </lineage>
</organism>
<dbReference type="EMBL" id="VAFM01000002">
    <property type="protein sequence ID" value="TKW60649.1"/>
    <property type="molecule type" value="Genomic_DNA"/>
</dbReference>
<dbReference type="InterPro" id="IPR029063">
    <property type="entry name" value="SAM-dependent_MTases_sf"/>
</dbReference>
<protein>
    <submittedName>
        <fullName evidence="4">Class I SAM-dependent methyltransferase</fullName>
    </submittedName>
</protein>
<accession>A0A6N4RAD1</accession>